<keyword evidence="2" id="KW-1185">Reference proteome</keyword>
<reference evidence="1 2" key="1">
    <citation type="submission" date="2015-09" db="EMBL/GenBank/DDBJ databases">
        <authorList>
            <consortium name="Swine Surveillance"/>
        </authorList>
    </citation>
    <scope>NUCLEOTIDE SEQUENCE [LARGE SCALE GENOMIC DNA]</scope>
    <source>
        <strain evidence="1 2">CECT 7557</strain>
    </source>
</reference>
<gene>
    <name evidence="1" type="ORF">TRM7557_01321</name>
</gene>
<dbReference type="STRING" id="928856.SAMN04488049_11734"/>
<accession>A0A0P1G6R9</accession>
<evidence type="ECO:0000313" key="2">
    <source>
        <dbReference type="Proteomes" id="UP000052022"/>
    </source>
</evidence>
<organism evidence="1 2">
    <name type="scientific">Tritonibacter multivorans</name>
    <dbReference type="NCBI Taxonomy" id="928856"/>
    <lineage>
        <taxon>Bacteria</taxon>
        <taxon>Pseudomonadati</taxon>
        <taxon>Pseudomonadota</taxon>
        <taxon>Alphaproteobacteria</taxon>
        <taxon>Rhodobacterales</taxon>
        <taxon>Paracoccaceae</taxon>
        <taxon>Tritonibacter</taxon>
    </lineage>
</organism>
<proteinExistence type="predicted"/>
<name>A0A0P1G6R9_9RHOB</name>
<protein>
    <submittedName>
        <fullName evidence="1">Uncharacterized protein</fullName>
    </submittedName>
</protein>
<dbReference type="AlphaFoldDB" id="A0A0P1G6R9"/>
<dbReference type="EMBL" id="CYSD01000019">
    <property type="protein sequence ID" value="CUH77331.1"/>
    <property type="molecule type" value="Genomic_DNA"/>
</dbReference>
<dbReference type="Proteomes" id="UP000052022">
    <property type="component" value="Unassembled WGS sequence"/>
</dbReference>
<evidence type="ECO:0000313" key="1">
    <source>
        <dbReference type="EMBL" id="CUH77331.1"/>
    </source>
</evidence>
<sequence length="338" mass="36576">MAWLVFTVFGTGAAATRQQGELSFAVLSALKQGLEVEGAAPVQILLFCDAANQRSDLPVHHLIHDTDPGLCGGLRMVADHLAAPFVMVATASVFKSPPARLFDGLTDRPLVQSETGLLSSQAGYETFVDHIIAHSGTRPAADAPAYDLGVLGLDPSRGYFSFLNKNNSSIGINTSERSNFEHFDLIQRIASLGRPDVADALVTLYTGRRHPIRHVYHGMQRSMFPAGQPVNCALASRLPEVKMPPSPFGLRLRAKLGAMRRGFGLGTTAGYHAYLCAFAAPTDDGRDVWANIALDHLEASLAPRDRLARALPRLAQDALDAAKLRPDTTARWLAFWRG</sequence>
<dbReference type="OrthoDB" id="526332at2"/>
<dbReference type="RefSeq" id="WP_058289430.1">
    <property type="nucleotide sequence ID" value="NZ_CYSD01000019.1"/>
</dbReference>